<gene>
    <name evidence="3" type="ORF">H8S45_04650</name>
</gene>
<comment type="caution">
    <text evidence="3">The sequence shown here is derived from an EMBL/GenBank/DDBJ whole genome shotgun (WGS) entry which is preliminary data.</text>
</comment>
<feature type="domain" description="Bacteriophage T5 Orf172 DNA-binding" evidence="2">
    <location>
        <begin position="89"/>
        <end position="172"/>
    </location>
</feature>
<organism evidence="3 4">
    <name type="scientific">Agathobaculum faecis</name>
    <dbReference type="NCBI Taxonomy" id="2763013"/>
    <lineage>
        <taxon>Bacteria</taxon>
        <taxon>Bacillati</taxon>
        <taxon>Bacillota</taxon>
        <taxon>Clostridia</taxon>
        <taxon>Eubacteriales</taxon>
        <taxon>Butyricicoccaceae</taxon>
        <taxon>Agathobaculum</taxon>
    </lineage>
</organism>
<proteinExistence type="predicted"/>
<evidence type="ECO:0000256" key="1">
    <source>
        <dbReference type="SAM" id="MobiDB-lite"/>
    </source>
</evidence>
<dbReference type="AlphaFoldDB" id="A0A923LV74"/>
<evidence type="ECO:0000313" key="3">
    <source>
        <dbReference type="EMBL" id="MBC5724750.1"/>
    </source>
</evidence>
<sequence length="193" mass="22290">MRQEAEERKQLEQQQRQVEKEESKYTMEIIKMQEQLEATSGDDEKAKTLEARIAELQAQLAAVEQKKEEIISRQNGKAGYVYVISNLGSFGANTFKVGMTRRLDPMDRVRELGDASVPFSFDVHSFIFSDDAVGLESMLHQRLDSKRKNKINLRKEFFDVSLDELESLVQEIDPSAEFNRTMVATEYRQSLQM</sequence>
<dbReference type="Proteomes" id="UP000606499">
    <property type="component" value="Unassembled WGS sequence"/>
</dbReference>
<evidence type="ECO:0000259" key="2">
    <source>
        <dbReference type="SMART" id="SM00974"/>
    </source>
</evidence>
<dbReference type="Pfam" id="PF13455">
    <property type="entry name" value="MUG113"/>
    <property type="match status" value="1"/>
</dbReference>
<keyword evidence="4" id="KW-1185">Reference proteome</keyword>
<evidence type="ECO:0000313" key="4">
    <source>
        <dbReference type="Proteomes" id="UP000606499"/>
    </source>
</evidence>
<name>A0A923LV74_9FIRM</name>
<protein>
    <submittedName>
        <fullName evidence="3">GIY-YIG nuclease family protein</fullName>
    </submittedName>
</protein>
<reference evidence="3" key="1">
    <citation type="submission" date="2020-08" db="EMBL/GenBank/DDBJ databases">
        <title>Genome public.</title>
        <authorList>
            <person name="Liu C."/>
            <person name="Sun Q."/>
        </authorList>
    </citation>
    <scope>NUCLEOTIDE SEQUENCE</scope>
    <source>
        <strain evidence="3">NSJ-28</strain>
    </source>
</reference>
<dbReference type="EMBL" id="JACOPL010000003">
    <property type="protein sequence ID" value="MBC5724750.1"/>
    <property type="molecule type" value="Genomic_DNA"/>
</dbReference>
<dbReference type="InterPro" id="IPR018306">
    <property type="entry name" value="Phage_T5_Orf172_DNA-bd"/>
</dbReference>
<accession>A0A923LV74</accession>
<feature type="region of interest" description="Disordered" evidence="1">
    <location>
        <begin position="1"/>
        <end position="24"/>
    </location>
</feature>
<dbReference type="SMART" id="SM00974">
    <property type="entry name" value="T5orf172"/>
    <property type="match status" value="1"/>
</dbReference>